<keyword evidence="1" id="KW-1185">Reference proteome</keyword>
<dbReference type="WBParaSite" id="jg11697">
    <property type="protein sequence ID" value="jg11697"/>
    <property type="gene ID" value="jg11697"/>
</dbReference>
<evidence type="ECO:0000313" key="2">
    <source>
        <dbReference type="WBParaSite" id="jg11697"/>
    </source>
</evidence>
<evidence type="ECO:0000313" key="1">
    <source>
        <dbReference type="Proteomes" id="UP000887574"/>
    </source>
</evidence>
<accession>A0A915CSM9</accession>
<protein>
    <submittedName>
        <fullName evidence="2">Uncharacterized protein</fullName>
    </submittedName>
</protein>
<dbReference type="Proteomes" id="UP000887574">
    <property type="component" value="Unplaced"/>
</dbReference>
<dbReference type="AlphaFoldDB" id="A0A915CSM9"/>
<organism evidence="1 2">
    <name type="scientific">Ditylenchus dipsaci</name>
    <dbReference type="NCBI Taxonomy" id="166011"/>
    <lineage>
        <taxon>Eukaryota</taxon>
        <taxon>Metazoa</taxon>
        <taxon>Ecdysozoa</taxon>
        <taxon>Nematoda</taxon>
        <taxon>Chromadorea</taxon>
        <taxon>Rhabditida</taxon>
        <taxon>Tylenchina</taxon>
        <taxon>Tylenchomorpha</taxon>
        <taxon>Sphaerularioidea</taxon>
        <taxon>Anguinidae</taxon>
        <taxon>Anguininae</taxon>
        <taxon>Ditylenchus</taxon>
    </lineage>
</organism>
<proteinExistence type="predicted"/>
<reference evidence="2" key="1">
    <citation type="submission" date="2022-11" db="UniProtKB">
        <authorList>
            <consortium name="WormBaseParasite"/>
        </authorList>
    </citation>
    <scope>IDENTIFICATION</scope>
</reference>
<name>A0A915CSM9_9BILA</name>
<sequence length="214" mass="24020">MASSDIPSKLVNAEEIKNADTAQVLINAYHLDTSQSVPVVFKHERCHSYSSSLAVGHVQANAPPLSGYVRRARGESPLHLRLWHQHVLHSQGAGERGISKFDLDLNSLPEECRVYLGSKVTLLQAHLLACEEVHIQSVDAVTESADRSAIQFLEILSSSRWWRRNDTHYMFANKAFEQRSDIRLQGDPRVLKEGCKKMCDLSVIQLSLQSQCCN</sequence>